<feature type="region of interest" description="Disordered" evidence="1">
    <location>
        <begin position="118"/>
        <end position="215"/>
    </location>
</feature>
<sequence>MPTTLPQSSLLPTLRVRHLLSNVLPPNPAREPRHRNALGKRRLQVRPVQRNLHLLPGLQIPPKHPSRHRQRLQPPNHGHCPNLRPTPNARPTHLPPAHPKPHRNLHQHALLRIGQLRLRGHDRRNQDPKTLPHPSRNPRHRKATRAGPRMPRGGTNQSEAAQNHPQQQPEQCGDDDDRYSTFGSREKYDIRSGSCDGHHERDRQELAASAAAAAD</sequence>
<proteinExistence type="predicted"/>
<dbReference type="EMBL" id="HBUE01041428">
    <property type="protein sequence ID" value="CAG6460859.1"/>
    <property type="molecule type" value="Transcribed_RNA"/>
</dbReference>
<protein>
    <submittedName>
        <fullName evidence="2">(northern house mosquito) hypothetical protein</fullName>
    </submittedName>
</protein>
<feature type="region of interest" description="Disordered" evidence="1">
    <location>
        <begin position="56"/>
        <end position="104"/>
    </location>
</feature>
<dbReference type="AlphaFoldDB" id="A0A8D8ASI7"/>
<dbReference type="EMBL" id="HBUE01041434">
    <property type="protein sequence ID" value="CAG6460872.1"/>
    <property type="molecule type" value="Transcribed_RNA"/>
</dbReference>
<feature type="compositionally biased region" description="Polar residues" evidence="1">
    <location>
        <begin position="154"/>
        <end position="170"/>
    </location>
</feature>
<evidence type="ECO:0000256" key="1">
    <source>
        <dbReference type="SAM" id="MobiDB-lite"/>
    </source>
</evidence>
<accession>A0A8D8ASI7</accession>
<reference evidence="2" key="1">
    <citation type="submission" date="2021-05" db="EMBL/GenBank/DDBJ databases">
        <authorList>
            <person name="Alioto T."/>
            <person name="Alioto T."/>
            <person name="Gomez Garrido J."/>
        </authorList>
    </citation>
    <scope>NUCLEOTIDE SEQUENCE</scope>
</reference>
<evidence type="ECO:0000313" key="2">
    <source>
        <dbReference type="EMBL" id="CAG6460863.1"/>
    </source>
</evidence>
<dbReference type="EMBL" id="HBUE01041430">
    <property type="protein sequence ID" value="CAG6460863.1"/>
    <property type="molecule type" value="Transcribed_RNA"/>
</dbReference>
<feature type="region of interest" description="Disordered" evidence="1">
    <location>
        <begin position="23"/>
        <end position="43"/>
    </location>
</feature>
<feature type="compositionally biased region" description="Basic and acidic residues" evidence="1">
    <location>
        <begin position="184"/>
        <end position="205"/>
    </location>
</feature>
<organism evidence="2">
    <name type="scientific">Culex pipiens</name>
    <name type="common">House mosquito</name>
    <dbReference type="NCBI Taxonomy" id="7175"/>
    <lineage>
        <taxon>Eukaryota</taxon>
        <taxon>Metazoa</taxon>
        <taxon>Ecdysozoa</taxon>
        <taxon>Arthropoda</taxon>
        <taxon>Hexapoda</taxon>
        <taxon>Insecta</taxon>
        <taxon>Pterygota</taxon>
        <taxon>Neoptera</taxon>
        <taxon>Endopterygota</taxon>
        <taxon>Diptera</taxon>
        <taxon>Nematocera</taxon>
        <taxon>Culicoidea</taxon>
        <taxon>Culicidae</taxon>
        <taxon>Culicinae</taxon>
        <taxon>Culicini</taxon>
        <taxon>Culex</taxon>
        <taxon>Culex</taxon>
    </lineage>
</organism>
<feature type="compositionally biased region" description="Basic residues" evidence="1">
    <location>
        <begin position="32"/>
        <end position="43"/>
    </location>
</feature>
<name>A0A8D8ASI7_CULPI</name>